<comment type="caution">
    <text evidence="2">The sequence shown here is derived from an EMBL/GenBank/DDBJ whole genome shotgun (WGS) entry which is preliminary data.</text>
</comment>
<name>A0A1V6NQ87_PENPO</name>
<accession>A0A1V6NQ87</accession>
<gene>
    <name evidence="2" type="ORF">PENPOL_c004G05144</name>
</gene>
<dbReference type="SUPFAM" id="SSF48371">
    <property type="entry name" value="ARM repeat"/>
    <property type="match status" value="1"/>
</dbReference>
<dbReference type="AlphaFoldDB" id="A0A1V6NQ87"/>
<feature type="compositionally biased region" description="Polar residues" evidence="1">
    <location>
        <begin position="12"/>
        <end position="24"/>
    </location>
</feature>
<sequence length="268" mass="30396">MAGPQSAKRARSNTIGDAHLNTSAPPAEEISRQIQHLNRQTVRDILTQAAQIHPDVMSMVDDAIRIIREEEQNRVINFYPYSSSVWKLINITYRSMRGGAQYDISFEVAQDVVDTIKTIARQCGPFTNPQTRFNGLSVLRKIGKTIALSSNDTLGHEVQKRFQWDASLVEGMLEILDSMTADEILEIREDEASPKSLWSKLLELEELANDHCIHPGLEAVLGRLDPDHRDEEEWDEEEHEEAYEEAYEDEGEEGEGEENGDDIHQAQP</sequence>
<evidence type="ECO:0000313" key="3">
    <source>
        <dbReference type="Proteomes" id="UP000191408"/>
    </source>
</evidence>
<dbReference type="InterPro" id="IPR016024">
    <property type="entry name" value="ARM-type_fold"/>
</dbReference>
<evidence type="ECO:0000256" key="1">
    <source>
        <dbReference type="SAM" id="MobiDB-lite"/>
    </source>
</evidence>
<feature type="region of interest" description="Disordered" evidence="1">
    <location>
        <begin position="223"/>
        <end position="268"/>
    </location>
</feature>
<proteinExistence type="predicted"/>
<feature type="compositionally biased region" description="Acidic residues" evidence="1">
    <location>
        <begin position="232"/>
        <end position="260"/>
    </location>
</feature>
<protein>
    <submittedName>
        <fullName evidence="2">Uncharacterized protein</fullName>
    </submittedName>
</protein>
<dbReference type="EMBL" id="MDYM01000004">
    <property type="protein sequence ID" value="OQD66895.1"/>
    <property type="molecule type" value="Genomic_DNA"/>
</dbReference>
<organism evidence="2 3">
    <name type="scientific">Penicillium polonicum</name>
    <dbReference type="NCBI Taxonomy" id="60169"/>
    <lineage>
        <taxon>Eukaryota</taxon>
        <taxon>Fungi</taxon>
        <taxon>Dikarya</taxon>
        <taxon>Ascomycota</taxon>
        <taxon>Pezizomycotina</taxon>
        <taxon>Eurotiomycetes</taxon>
        <taxon>Eurotiomycetidae</taxon>
        <taxon>Eurotiales</taxon>
        <taxon>Aspergillaceae</taxon>
        <taxon>Penicillium</taxon>
    </lineage>
</organism>
<dbReference type="OrthoDB" id="4364733at2759"/>
<evidence type="ECO:0000313" key="2">
    <source>
        <dbReference type="EMBL" id="OQD66895.1"/>
    </source>
</evidence>
<reference evidence="3" key="1">
    <citation type="journal article" date="2017" name="Nat. Microbiol.">
        <title>Global analysis of biosynthetic gene clusters reveals vast potential of secondary metabolite production in Penicillium species.</title>
        <authorList>
            <person name="Nielsen J.C."/>
            <person name="Grijseels S."/>
            <person name="Prigent S."/>
            <person name="Ji B."/>
            <person name="Dainat J."/>
            <person name="Nielsen K.F."/>
            <person name="Frisvad J.C."/>
            <person name="Workman M."/>
            <person name="Nielsen J."/>
        </authorList>
    </citation>
    <scope>NUCLEOTIDE SEQUENCE [LARGE SCALE GENOMIC DNA]</scope>
    <source>
        <strain evidence="3">IBT 4502</strain>
    </source>
</reference>
<keyword evidence="3" id="KW-1185">Reference proteome</keyword>
<feature type="region of interest" description="Disordered" evidence="1">
    <location>
        <begin position="1"/>
        <end position="27"/>
    </location>
</feature>
<dbReference type="Proteomes" id="UP000191408">
    <property type="component" value="Unassembled WGS sequence"/>
</dbReference>